<dbReference type="PaxDb" id="2850-Phatr50288"/>
<keyword evidence="5" id="KW-1185">Reference proteome</keyword>
<dbReference type="EMBL" id="CM000630">
    <property type="protein sequence ID" value="EEC43362.1"/>
    <property type="molecule type" value="Genomic_DNA"/>
</dbReference>
<evidence type="ECO:0000313" key="5">
    <source>
        <dbReference type="Proteomes" id="UP000000759"/>
    </source>
</evidence>
<protein>
    <recommendedName>
        <fullName evidence="3">Response regulatory domain-containing protein</fullName>
    </recommendedName>
</protein>
<feature type="region of interest" description="Disordered" evidence="2">
    <location>
        <begin position="71"/>
        <end position="102"/>
    </location>
</feature>
<dbReference type="InterPro" id="IPR011006">
    <property type="entry name" value="CheY-like_superfamily"/>
</dbReference>
<dbReference type="OrthoDB" id="49316at2759"/>
<dbReference type="eggNOG" id="ENOG502SV6S">
    <property type="taxonomic scope" value="Eukaryota"/>
</dbReference>
<dbReference type="Gene3D" id="3.40.50.2300">
    <property type="match status" value="1"/>
</dbReference>
<proteinExistence type="predicted"/>
<evidence type="ECO:0000256" key="2">
    <source>
        <dbReference type="SAM" id="MobiDB-lite"/>
    </source>
</evidence>
<evidence type="ECO:0000313" key="4">
    <source>
        <dbReference type="EMBL" id="EEC43362.1"/>
    </source>
</evidence>
<dbReference type="GO" id="GO:0000160">
    <property type="term" value="P:phosphorelay signal transduction system"/>
    <property type="evidence" value="ECO:0007669"/>
    <property type="project" value="InterPro"/>
</dbReference>
<sequence length="542" mass="59761">MIVFPAQHDAKSLQSIGDADDVKDTVSSPTVFRRMPPQSEILKNLPSSETESFAVQPATLKPRRIIFPSLHLSSTDSPGSSSCESLTPAPSSPPEGTALHIEGKNLPSFPSLERSKISGLDYVLALSPLRWASSLAEVKPMLPLVSPDPHGTDHILIGTKQNPDSIAAPSPRPNNVSVKTMGGKRKPGCSHQRIIISHGANLPAITETAKALEFKNPKPLRSILRTKSCGSQAVIAVSSVESDLPSLASSNSQSSLEDSNHMHVCFLPPMKHFSRRERAVSEPAYLSRVISFDARVRVKEFERAQAEREVTWYTMEELEVFKMDAVKLIMAKTESAVIPTGTGRTVRRRVFPTGKAFFSHKALAMEDDEESSCRDAVFRCAVLKNEVRRILVVDPYDICLQLFSKALKITFPDAEIETARNAEEAMQRVRDVRGGQRFDIVLIEERLRTLHQQHRNAEPSQLQTILTGSSLMRTLSAKMSKSVFVGTSAHLPQDGSGLKESGADFLWSKPPPLLTPNLLDSILRTLLEKRERHGVIKDLFGS</sequence>
<feature type="region of interest" description="Disordered" evidence="2">
    <location>
        <begin position="1"/>
        <end position="48"/>
    </location>
</feature>
<dbReference type="Proteomes" id="UP000000759">
    <property type="component" value="Chromosome 28"/>
</dbReference>
<feature type="domain" description="Response regulatory" evidence="3">
    <location>
        <begin position="389"/>
        <end position="524"/>
    </location>
</feature>
<dbReference type="SUPFAM" id="SSF52172">
    <property type="entry name" value="CheY-like"/>
    <property type="match status" value="1"/>
</dbReference>
<evidence type="ECO:0000259" key="3">
    <source>
        <dbReference type="PROSITE" id="PS50110"/>
    </source>
</evidence>
<evidence type="ECO:0000256" key="1">
    <source>
        <dbReference type="PROSITE-ProRule" id="PRU00169"/>
    </source>
</evidence>
<dbReference type="GeneID" id="7199125"/>
<dbReference type="PROSITE" id="PS50110">
    <property type="entry name" value="RESPONSE_REGULATORY"/>
    <property type="match status" value="1"/>
</dbReference>
<organism evidence="4 5">
    <name type="scientific">Phaeodactylum tricornutum (strain CCAP 1055/1)</name>
    <dbReference type="NCBI Taxonomy" id="556484"/>
    <lineage>
        <taxon>Eukaryota</taxon>
        <taxon>Sar</taxon>
        <taxon>Stramenopiles</taxon>
        <taxon>Ochrophyta</taxon>
        <taxon>Bacillariophyta</taxon>
        <taxon>Bacillariophyceae</taxon>
        <taxon>Bacillariophycidae</taxon>
        <taxon>Naviculales</taxon>
        <taxon>Phaeodactylaceae</taxon>
        <taxon>Phaeodactylum</taxon>
    </lineage>
</organism>
<feature type="compositionally biased region" description="Polar residues" evidence="2">
    <location>
        <begin position="71"/>
        <end position="89"/>
    </location>
</feature>
<dbReference type="HOGENOM" id="CLU_502981_0_0_1"/>
<dbReference type="InterPro" id="IPR001789">
    <property type="entry name" value="Sig_transdc_resp-reg_receiver"/>
</dbReference>
<dbReference type="InParanoid" id="B7GDK6"/>
<dbReference type="KEGG" id="pti:PHATRDRAFT_50288"/>
<dbReference type="RefSeq" id="XP_002185230.1">
    <property type="nucleotide sequence ID" value="XM_002185194.1"/>
</dbReference>
<name>B7GDK6_PHATC</name>
<dbReference type="AlphaFoldDB" id="B7GDK6"/>
<reference evidence="5" key="2">
    <citation type="submission" date="2008-08" db="EMBL/GenBank/DDBJ databases">
        <authorList>
            <consortium name="Diatom Consortium"/>
            <person name="Grigoriev I."/>
            <person name="Grimwood J."/>
            <person name="Kuo A."/>
            <person name="Otillar R.P."/>
            <person name="Salamov A."/>
            <person name="Detter J.C."/>
            <person name="Lindquist E."/>
            <person name="Shapiro H."/>
            <person name="Lucas S."/>
            <person name="Glavina del Rio T."/>
            <person name="Pitluck S."/>
            <person name="Rokhsar D."/>
            <person name="Bowler C."/>
        </authorList>
    </citation>
    <scope>GENOME REANNOTATION</scope>
    <source>
        <strain evidence="5">CCAP 1055/1</strain>
    </source>
</reference>
<gene>
    <name evidence="4" type="ORF">PHATRDRAFT_50288</name>
</gene>
<accession>B7GDK6</accession>
<reference evidence="4 5" key="1">
    <citation type="journal article" date="2008" name="Nature">
        <title>The Phaeodactylum genome reveals the evolutionary history of diatom genomes.</title>
        <authorList>
            <person name="Bowler C."/>
            <person name="Allen A.E."/>
            <person name="Badger J.H."/>
            <person name="Grimwood J."/>
            <person name="Jabbari K."/>
            <person name="Kuo A."/>
            <person name="Maheswari U."/>
            <person name="Martens C."/>
            <person name="Maumus F."/>
            <person name="Otillar R.P."/>
            <person name="Rayko E."/>
            <person name="Salamov A."/>
            <person name="Vandepoele K."/>
            <person name="Beszteri B."/>
            <person name="Gruber A."/>
            <person name="Heijde M."/>
            <person name="Katinka M."/>
            <person name="Mock T."/>
            <person name="Valentin K."/>
            <person name="Verret F."/>
            <person name="Berges J.A."/>
            <person name="Brownlee C."/>
            <person name="Cadoret J.P."/>
            <person name="Chiovitti A."/>
            <person name="Choi C.J."/>
            <person name="Coesel S."/>
            <person name="De Martino A."/>
            <person name="Detter J.C."/>
            <person name="Durkin C."/>
            <person name="Falciatore A."/>
            <person name="Fournet J."/>
            <person name="Haruta M."/>
            <person name="Huysman M.J."/>
            <person name="Jenkins B.D."/>
            <person name="Jiroutova K."/>
            <person name="Jorgensen R.E."/>
            <person name="Joubert Y."/>
            <person name="Kaplan A."/>
            <person name="Kroger N."/>
            <person name="Kroth P.G."/>
            <person name="La Roche J."/>
            <person name="Lindquist E."/>
            <person name="Lommer M."/>
            <person name="Martin-Jezequel V."/>
            <person name="Lopez P.J."/>
            <person name="Lucas S."/>
            <person name="Mangogna M."/>
            <person name="McGinnis K."/>
            <person name="Medlin L.K."/>
            <person name="Montsant A."/>
            <person name="Oudot-Le Secq M.P."/>
            <person name="Napoli C."/>
            <person name="Obornik M."/>
            <person name="Parker M.S."/>
            <person name="Petit J.L."/>
            <person name="Porcel B.M."/>
            <person name="Poulsen N."/>
            <person name="Robison M."/>
            <person name="Rychlewski L."/>
            <person name="Rynearson T.A."/>
            <person name="Schmutz J."/>
            <person name="Shapiro H."/>
            <person name="Siaut M."/>
            <person name="Stanley M."/>
            <person name="Sussman M.R."/>
            <person name="Taylor A.R."/>
            <person name="Vardi A."/>
            <person name="von Dassow P."/>
            <person name="Vyverman W."/>
            <person name="Willis A."/>
            <person name="Wyrwicz L.S."/>
            <person name="Rokhsar D.S."/>
            <person name="Weissenbach J."/>
            <person name="Armbrust E.V."/>
            <person name="Green B.R."/>
            <person name="Van de Peer Y."/>
            <person name="Grigoriev I.V."/>
        </authorList>
    </citation>
    <scope>NUCLEOTIDE SEQUENCE [LARGE SCALE GENOMIC DNA]</scope>
    <source>
        <strain evidence="4 5">CCAP 1055/1</strain>
    </source>
</reference>
<feature type="region of interest" description="Disordered" evidence="2">
    <location>
        <begin position="161"/>
        <end position="189"/>
    </location>
</feature>
<comment type="caution">
    <text evidence="1">Lacks conserved residue(s) required for the propagation of feature annotation.</text>
</comment>